<keyword evidence="6" id="KW-1185">Reference proteome</keyword>
<gene>
    <name evidence="5" type="ORF">SAMN05192558_110273</name>
</gene>
<sequence length="225" mass="23406">MASHFDVAAYALGTLDARGTEAFEGHLAGCANCQVELFELQELPGLLDTVAETWPDAPARGAVIYGLPTKRRRFQHWGAATAAAVLVFLSGAVTAIGFLGWDGADPPVASEPPSALTRLDPVAEEPGGVSGSLESSTSHAWVETTPDGSRIALDLGGITGSTPCSAVVVSRAGETTEIALFDPPKKGERVVVSGTTPYPVAQIDRVEVRRVSSGKVITTLKAPEK</sequence>
<organism evidence="5 6">
    <name type="scientific">Actinokineospora alba</name>
    <dbReference type="NCBI Taxonomy" id="504798"/>
    <lineage>
        <taxon>Bacteria</taxon>
        <taxon>Bacillati</taxon>
        <taxon>Actinomycetota</taxon>
        <taxon>Actinomycetes</taxon>
        <taxon>Pseudonocardiales</taxon>
        <taxon>Pseudonocardiaceae</taxon>
        <taxon>Actinokineospora</taxon>
    </lineage>
</organism>
<keyword evidence="5" id="KW-0479">Metal-binding</keyword>
<dbReference type="InterPro" id="IPR027383">
    <property type="entry name" value="Znf_put"/>
</dbReference>
<evidence type="ECO:0000259" key="4">
    <source>
        <dbReference type="Pfam" id="PF13490"/>
    </source>
</evidence>
<name>A0A1H0TZ38_9PSEU</name>
<dbReference type="AlphaFoldDB" id="A0A1H0TZ38"/>
<keyword evidence="5" id="KW-0863">Zinc-finger</keyword>
<keyword evidence="3" id="KW-0812">Transmembrane</keyword>
<dbReference type="STRING" id="504798.SAMN05421871_110273"/>
<proteinExistence type="predicted"/>
<dbReference type="Proteomes" id="UP000199651">
    <property type="component" value="Unassembled WGS sequence"/>
</dbReference>
<dbReference type="GO" id="GO:0008270">
    <property type="term" value="F:zinc ion binding"/>
    <property type="evidence" value="ECO:0007669"/>
    <property type="project" value="UniProtKB-KW"/>
</dbReference>
<accession>A0A1H0TZ38</accession>
<dbReference type="RefSeq" id="WP_091381287.1">
    <property type="nucleotide sequence ID" value="NZ_FNDV01000010.1"/>
</dbReference>
<protein>
    <submittedName>
        <fullName evidence="5">Putative zinc-finger</fullName>
    </submittedName>
</protein>
<keyword evidence="3" id="KW-1133">Transmembrane helix</keyword>
<feature type="transmembrane region" description="Helical" evidence="3">
    <location>
        <begin position="77"/>
        <end position="101"/>
    </location>
</feature>
<dbReference type="Gene3D" id="1.10.10.1320">
    <property type="entry name" value="Anti-sigma factor, zinc-finger domain"/>
    <property type="match status" value="1"/>
</dbReference>
<dbReference type="Pfam" id="PF13490">
    <property type="entry name" value="zf-HC2"/>
    <property type="match status" value="1"/>
</dbReference>
<evidence type="ECO:0000256" key="2">
    <source>
        <dbReference type="ARBA" id="ARBA00023163"/>
    </source>
</evidence>
<dbReference type="InterPro" id="IPR041916">
    <property type="entry name" value="Anti_sigma_zinc_sf"/>
</dbReference>
<dbReference type="OrthoDB" id="5185837at2"/>
<evidence type="ECO:0000313" key="6">
    <source>
        <dbReference type="Proteomes" id="UP000199651"/>
    </source>
</evidence>
<evidence type="ECO:0000256" key="1">
    <source>
        <dbReference type="ARBA" id="ARBA00023015"/>
    </source>
</evidence>
<reference evidence="6" key="1">
    <citation type="submission" date="2016-10" db="EMBL/GenBank/DDBJ databases">
        <authorList>
            <person name="Varghese N."/>
            <person name="Submissions S."/>
        </authorList>
    </citation>
    <scope>NUCLEOTIDE SEQUENCE [LARGE SCALE GENOMIC DNA]</scope>
    <source>
        <strain evidence="6">IBRC-M 10655</strain>
    </source>
</reference>
<dbReference type="EMBL" id="FNJB01000010">
    <property type="protein sequence ID" value="SDP58958.1"/>
    <property type="molecule type" value="Genomic_DNA"/>
</dbReference>
<keyword evidence="3" id="KW-0472">Membrane</keyword>
<evidence type="ECO:0000256" key="3">
    <source>
        <dbReference type="SAM" id="Phobius"/>
    </source>
</evidence>
<feature type="domain" description="Putative zinc-finger" evidence="4">
    <location>
        <begin position="8"/>
        <end position="34"/>
    </location>
</feature>
<keyword evidence="5" id="KW-0862">Zinc</keyword>
<keyword evidence="1" id="KW-0805">Transcription regulation</keyword>
<keyword evidence="2" id="KW-0804">Transcription</keyword>
<evidence type="ECO:0000313" key="5">
    <source>
        <dbReference type="EMBL" id="SDP58958.1"/>
    </source>
</evidence>